<dbReference type="EMBL" id="PFRD01000120">
    <property type="protein sequence ID" value="PJC55876.1"/>
    <property type="molecule type" value="Genomic_DNA"/>
</dbReference>
<dbReference type="Pfam" id="PF01625">
    <property type="entry name" value="PMSR"/>
    <property type="match status" value="1"/>
</dbReference>
<evidence type="ECO:0000256" key="1">
    <source>
        <dbReference type="ARBA" id="ARBA00008076"/>
    </source>
</evidence>
<evidence type="ECO:0000256" key="5">
    <source>
        <dbReference type="ARBA" id="ARBA00024679"/>
    </source>
</evidence>
<dbReference type="NCBIfam" id="TIGR00401">
    <property type="entry name" value="msrA"/>
    <property type="match status" value="1"/>
</dbReference>
<feature type="transmembrane region" description="Helical" evidence="10">
    <location>
        <begin position="12"/>
        <end position="31"/>
    </location>
</feature>
<comment type="function">
    <text evidence="5 9">Has an important function as a repair enzyme for proteins that have been inactivated by oxidation. Catalyzes the reversible oxidation-reduction of methionine sulfoxide in proteins to methionine.</text>
</comment>
<dbReference type="GO" id="GO:0033744">
    <property type="term" value="F:L-methionine:thioredoxin-disulfide S-oxidoreductase activity"/>
    <property type="evidence" value="ECO:0007669"/>
    <property type="project" value="RHEA"/>
</dbReference>
<dbReference type="GO" id="GO:0006979">
    <property type="term" value="P:response to oxidative stress"/>
    <property type="evidence" value="ECO:0007669"/>
    <property type="project" value="InterPro"/>
</dbReference>
<dbReference type="InterPro" id="IPR002579">
    <property type="entry name" value="Met_Sox_Rdtase_MsrB_dom"/>
</dbReference>
<feature type="active site" evidence="9">
    <location>
        <position position="86"/>
    </location>
</feature>
<keyword evidence="10" id="KW-0812">Transmembrane</keyword>
<dbReference type="GO" id="GO:0033743">
    <property type="term" value="F:peptide-methionine (R)-S-oxide reductase activity"/>
    <property type="evidence" value="ECO:0007669"/>
    <property type="project" value="UniProtKB-EC"/>
</dbReference>
<dbReference type="GO" id="GO:0030091">
    <property type="term" value="P:protein repair"/>
    <property type="evidence" value="ECO:0007669"/>
    <property type="project" value="InterPro"/>
</dbReference>
<organism evidence="12 13">
    <name type="scientific">Candidatus Kaiserbacteria bacterium CG_4_9_14_0_2_um_filter_41_32</name>
    <dbReference type="NCBI Taxonomy" id="1974601"/>
    <lineage>
        <taxon>Bacteria</taxon>
        <taxon>Candidatus Kaiseribacteriota</taxon>
    </lineage>
</organism>
<comment type="catalytic activity">
    <reaction evidence="7">
        <text>L-methionyl-[protein] + [thioredoxin]-disulfide + H2O = L-methionyl-(R)-S-oxide-[protein] + [thioredoxin]-dithiol</text>
        <dbReference type="Rhea" id="RHEA:24164"/>
        <dbReference type="Rhea" id="RHEA-COMP:10698"/>
        <dbReference type="Rhea" id="RHEA-COMP:10700"/>
        <dbReference type="Rhea" id="RHEA-COMP:12313"/>
        <dbReference type="Rhea" id="RHEA-COMP:12314"/>
        <dbReference type="ChEBI" id="CHEBI:15377"/>
        <dbReference type="ChEBI" id="CHEBI:16044"/>
        <dbReference type="ChEBI" id="CHEBI:29950"/>
        <dbReference type="ChEBI" id="CHEBI:45764"/>
        <dbReference type="ChEBI" id="CHEBI:50058"/>
        <dbReference type="EC" id="1.8.4.12"/>
    </reaction>
</comment>
<dbReference type="InterPro" id="IPR011057">
    <property type="entry name" value="Mss4-like_sf"/>
</dbReference>
<dbReference type="AlphaFoldDB" id="A0A2M8FE06"/>
<dbReference type="Gene3D" id="3.30.1060.10">
    <property type="entry name" value="Peptide methionine sulphoxide reductase MsrA"/>
    <property type="match status" value="1"/>
</dbReference>
<evidence type="ECO:0000313" key="12">
    <source>
        <dbReference type="EMBL" id="PJC55876.1"/>
    </source>
</evidence>
<dbReference type="NCBIfam" id="TIGR00357">
    <property type="entry name" value="peptide-methionine (R)-S-oxide reductase MsrB"/>
    <property type="match status" value="1"/>
</dbReference>
<dbReference type="Pfam" id="PF01641">
    <property type="entry name" value="SelR"/>
    <property type="match status" value="1"/>
</dbReference>
<keyword evidence="10" id="KW-0472">Membrane</keyword>
<evidence type="ECO:0000256" key="8">
    <source>
        <dbReference type="ARBA" id="ARBA00048782"/>
    </source>
</evidence>
<comment type="similarity">
    <text evidence="2">In the N-terminal section; belongs to the MsrA Met sulfoxide reductase family.</text>
</comment>
<dbReference type="HAMAP" id="MF_01401">
    <property type="entry name" value="MsrA"/>
    <property type="match status" value="1"/>
</dbReference>
<dbReference type="SUPFAM" id="SSF51316">
    <property type="entry name" value="Mss4-like"/>
    <property type="match status" value="1"/>
</dbReference>
<comment type="similarity">
    <text evidence="1">In the C-terminal section; belongs to the MsrB Met sulfoxide reductase family.</text>
</comment>
<dbReference type="InterPro" id="IPR036509">
    <property type="entry name" value="Met_Sox_Rdtase_MsrA_sf"/>
</dbReference>
<keyword evidence="3 9" id="KW-0560">Oxidoreductase</keyword>
<keyword evidence="4" id="KW-0511">Multifunctional enzyme</keyword>
<dbReference type="GO" id="GO:0008113">
    <property type="term" value="F:peptide-methionine (S)-S-oxide reductase activity"/>
    <property type="evidence" value="ECO:0007669"/>
    <property type="project" value="UniProtKB-UniRule"/>
</dbReference>
<dbReference type="PANTHER" id="PTHR10173">
    <property type="entry name" value="METHIONINE SULFOXIDE REDUCTASE"/>
    <property type="match status" value="1"/>
</dbReference>
<accession>A0A2M8FE06</accession>
<evidence type="ECO:0000259" key="11">
    <source>
        <dbReference type="PROSITE" id="PS51790"/>
    </source>
</evidence>
<comment type="catalytic activity">
    <reaction evidence="6 9">
        <text>L-methionyl-[protein] + [thioredoxin]-disulfide + H2O = L-methionyl-(S)-S-oxide-[protein] + [thioredoxin]-dithiol</text>
        <dbReference type="Rhea" id="RHEA:14217"/>
        <dbReference type="Rhea" id="RHEA-COMP:10698"/>
        <dbReference type="Rhea" id="RHEA-COMP:10700"/>
        <dbReference type="Rhea" id="RHEA-COMP:12313"/>
        <dbReference type="Rhea" id="RHEA-COMP:12315"/>
        <dbReference type="ChEBI" id="CHEBI:15377"/>
        <dbReference type="ChEBI" id="CHEBI:16044"/>
        <dbReference type="ChEBI" id="CHEBI:29950"/>
        <dbReference type="ChEBI" id="CHEBI:44120"/>
        <dbReference type="ChEBI" id="CHEBI:50058"/>
        <dbReference type="EC" id="1.8.4.11"/>
    </reaction>
</comment>
<evidence type="ECO:0000256" key="3">
    <source>
        <dbReference type="ARBA" id="ARBA00023002"/>
    </source>
</evidence>
<name>A0A2M8FE06_9BACT</name>
<dbReference type="PANTHER" id="PTHR10173:SF59">
    <property type="entry name" value="PEPTIDE METHIONINE SULFOXIDE REDUCTASE MSRA_MSRB"/>
    <property type="match status" value="1"/>
</dbReference>
<protein>
    <recommendedName>
        <fullName evidence="9">Peptide methionine sulfoxide reductase MsrA</fullName>
        <shortName evidence="9">Protein-methionine-S-oxide reductase</shortName>
        <ecNumber evidence="9">1.8.4.11</ecNumber>
    </recommendedName>
    <alternativeName>
        <fullName evidence="9">Peptide-methionine (S)-S-oxide reductase</fullName>
        <shortName evidence="9">Peptide Met(O) reductase</shortName>
    </alternativeName>
</protein>
<feature type="domain" description="MsrB" evidence="11">
    <location>
        <begin position="277"/>
        <end position="400"/>
    </location>
</feature>
<dbReference type="SUPFAM" id="SSF55068">
    <property type="entry name" value="Peptide methionine sulfoxide reductase"/>
    <property type="match status" value="1"/>
</dbReference>
<dbReference type="PROSITE" id="PS51790">
    <property type="entry name" value="MSRB"/>
    <property type="match status" value="1"/>
</dbReference>
<evidence type="ECO:0000256" key="2">
    <source>
        <dbReference type="ARBA" id="ARBA00011017"/>
    </source>
</evidence>
<evidence type="ECO:0000256" key="6">
    <source>
        <dbReference type="ARBA" id="ARBA00047806"/>
    </source>
</evidence>
<proteinExistence type="inferred from homology"/>
<sequence length="415" mass="46580">MPMLNKLKWSGIILLFGALLLYAVVVILDNWTNIGEFTGVLANDNSPNNTKSIIGEISTNNMETKSNTIPDTAIIGTQTMLVAGGCFWCVEADLEKLPGVLSAVSGYADGSSSNPTYESYAQMGFREVVEVTYNPELVTYEQILIYAIKHMDPTDGEGSFHDRGRQYSPALYYKTISEKEIIENLILDINTNGPYDTALAVDILVEPTFWSAEDYHQDYYKGTLTKVKYLYYRNASGRDDLIKKYWGEDTGLTLSWRTDSAAGLKIYNWTNYFKPEKTILKSELSELAYKVTQEEGTERSYSSPLDKNNEVGIYVDILSGEPLFSSRDKFDSGTGWPSFVRPITATAVTERIDKKLFSTRTEIRSAVADNHLGHVFPDGPNDRGGLRYCMNGVALEFVPKDSMVERGYEDYLVML</sequence>
<comment type="similarity">
    <text evidence="9">Belongs to the MsrA Met sulfoxide reductase family.</text>
</comment>
<evidence type="ECO:0000313" key="13">
    <source>
        <dbReference type="Proteomes" id="UP000230391"/>
    </source>
</evidence>
<evidence type="ECO:0000256" key="9">
    <source>
        <dbReference type="HAMAP-Rule" id="MF_01401"/>
    </source>
</evidence>
<comment type="catalytic activity">
    <reaction evidence="8 9">
        <text>[thioredoxin]-disulfide + L-methionine + H2O = L-methionine (S)-S-oxide + [thioredoxin]-dithiol</text>
        <dbReference type="Rhea" id="RHEA:19993"/>
        <dbReference type="Rhea" id="RHEA-COMP:10698"/>
        <dbReference type="Rhea" id="RHEA-COMP:10700"/>
        <dbReference type="ChEBI" id="CHEBI:15377"/>
        <dbReference type="ChEBI" id="CHEBI:29950"/>
        <dbReference type="ChEBI" id="CHEBI:50058"/>
        <dbReference type="ChEBI" id="CHEBI:57844"/>
        <dbReference type="ChEBI" id="CHEBI:58772"/>
        <dbReference type="EC" id="1.8.4.11"/>
    </reaction>
</comment>
<evidence type="ECO:0000256" key="10">
    <source>
        <dbReference type="SAM" id="Phobius"/>
    </source>
</evidence>
<evidence type="ECO:0000256" key="4">
    <source>
        <dbReference type="ARBA" id="ARBA00023268"/>
    </source>
</evidence>
<evidence type="ECO:0000256" key="7">
    <source>
        <dbReference type="ARBA" id="ARBA00048488"/>
    </source>
</evidence>
<dbReference type="InterPro" id="IPR002569">
    <property type="entry name" value="Met_Sox_Rdtase_MsrA_dom"/>
</dbReference>
<dbReference type="EC" id="1.8.4.11" evidence="9"/>
<comment type="caution">
    <text evidence="12">The sequence shown here is derived from an EMBL/GenBank/DDBJ whole genome shotgun (WGS) entry which is preliminary data.</text>
</comment>
<dbReference type="Gene3D" id="2.170.150.20">
    <property type="entry name" value="Peptide methionine sulfoxide reductase"/>
    <property type="match status" value="1"/>
</dbReference>
<dbReference type="InterPro" id="IPR028427">
    <property type="entry name" value="Met_Sox_Rdtase_MsrB"/>
</dbReference>
<keyword evidence="10" id="KW-1133">Transmembrane helix</keyword>
<reference evidence="13" key="1">
    <citation type="submission" date="2017-09" db="EMBL/GenBank/DDBJ databases">
        <title>Depth-based differentiation of microbial function through sediment-hosted aquifers and enrichment of novel symbionts in the deep terrestrial subsurface.</title>
        <authorList>
            <person name="Probst A.J."/>
            <person name="Ladd B."/>
            <person name="Jarett J.K."/>
            <person name="Geller-Mcgrath D.E."/>
            <person name="Sieber C.M.K."/>
            <person name="Emerson J.B."/>
            <person name="Anantharaman K."/>
            <person name="Thomas B.C."/>
            <person name="Malmstrom R."/>
            <person name="Stieglmeier M."/>
            <person name="Klingl A."/>
            <person name="Woyke T."/>
            <person name="Ryan C.M."/>
            <person name="Banfield J.F."/>
        </authorList>
    </citation>
    <scope>NUCLEOTIDE SEQUENCE [LARGE SCALE GENOMIC DNA]</scope>
</reference>
<dbReference type="GO" id="GO:0005737">
    <property type="term" value="C:cytoplasm"/>
    <property type="evidence" value="ECO:0007669"/>
    <property type="project" value="TreeGrafter"/>
</dbReference>
<dbReference type="Proteomes" id="UP000230391">
    <property type="component" value="Unassembled WGS sequence"/>
</dbReference>
<gene>
    <name evidence="9" type="primary">msrA</name>
    <name evidence="12" type="ORF">CO026_03300</name>
</gene>